<proteinExistence type="predicted"/>
<protein>
    <recommendedName>
        <fullName evidence="5">Leucine-rich repeat-containing N-terminal plant-type domain-containing protein</fullName>
    </recommendedName>
</protein>
<dbReference type="PANTHER" id="PTHR48060">
    <property type="entry name" value="DNA DAMAGE-REPAIR/TOLERATION PROTEIN DRT100"/>
    <property type="match status" value="1"/>
</dbReference>
<accession>A0AA88WWN3</accession>
<evidence type="ECO:0000259" key="5">
    <source>
        <dbReference type="Pfam" id="PF08263"/>
    </source>
</evidence>
<keyword evidence="2 4" id="KW-0732">Signal</keyword>
<dbReference type="Proteomes" id="UP001188597">
    <property type="component" value="Unassembled WGS sequence"/>
</dbReference>
<dbReference type="AlphaFoldDB" id="A0AA88WWN3"/>
<keyword evidence="1" id="KW-0433">Leucine-rich repeat</keyword>
<evidence type="ECO:0000256" key="2">
    <source>
        <dbReference type="ARBA" id="ARBA00022729"/>
    </source>
</evidence>
<dbReference type="Pfam" id="PF08263">
    <property type="entry name" value="LRRNT_2"/>
    <property type="match status" value="1"/>
</dbReference>
<dbReference type="SUPFAM" id="SSF52058">
    <property type="entry name" value="L domain-like"/>
    <property type="match status" value="1"/>
</dbReference>
<evidence type="ECO:0000313" key="7">
    <source>
        <dbReference type="Proteomes" id="UP001188597"/>
    </source>
</evidence>
<feature type="signal peptide" evidence="4">
    <location>
        <begin position="1"/>
        <end position="19"/>
    </location>
</feature>
<comment type="caution">
    <text evidence="6">The sequence shown here is derived from an EMBL/GenBank/DDBJ whole genome shotgun (WGS) entry which is preliminary data.</text>
</comment>
<dbReference type="InterPro" id="IPR032675">
    <property type="entry name" value="LRR_dom_sf"/>
</dbReference>
<organism evidence="6 7">
    <name type="scientific">Escallonia herrerae</name>
    <dbReference type="NCBI Taxonomy" id="1293975"/>
    <lineage>
        <taxon>Eukaryota</taxon>
        <taxon>Viridiplantae</taxon>
        <taxon>Streptophyta</taxon>
        <taxon>Embryophyta</taxon>
        <taxon>Tracheophyta</taxon>
        <taxon>Spermatophyta</taxon>
        <taxon>Magnoliopsida</taxon>
        <taxon>eudicotyledons</taxon>
        <taxon>Gunneridae</taxon>
        <taxon>Pentapetalae</taxon>
        <taxon>asterids</taxon>
        <taxon>campanulids</taxon>
        <taxon>Escalloniales</taxon>
        <taxon>Escalloniaceae</taxon>
        <taxon>Escallonia</taxon>
    </lineage>
</organism>
<keyword evidence="7" id="KW-1185">Reference proteome</keyword>
<dbReference type="InterPro" id="IPR013210">
    <property type="entry name" value="LRR_N_plant-typ"/>
</dbReference>
<evidence type="ECO:0000256" key="3">
    <source>
        <dbReference type="ARBA" id="ARBA00022737"/>
    </source>
</evidence>
<keyword evidence="3" id="KW-0677">Repeat</keyword>
<dbReference type="InterPro" id="IPR053211">
    <property type="entry name" value="DNA_repair-toleration"/>
</dbReference>
<evidence type="ECO:0000256" key="4">
    <source>
        <dbReference type="SAM" id="SignalP"/>
    </source>
</evidence>
<evidence type="ECO:0000313" key="6">
    <source>
        <dbReference type="EMBL" id="KAK3035583.1"/>
    </source>
</evidence>
<sequence>MRISLNFFLLLCFSESIYAVSALSPDGLALMSLLTHWTSVPSSIKLSWHASDSNPCSWVGVQCDYRKLNVVGLNLSSYEISGQLGPEFASLKQLKSVDFSNNFFSDSNWAVVAFSNIWICPSTVLPENYRKALEAYKTCVSLTFILII</sequence>
<name>A0AA88WWN3_9ASTE</name>
<feature type="domain" description="Leucine-rich repeat-containing N-terminal plant-type" evidence="5">
    <location>
        <begin position="24"/>
        <end position="64"/>
    </location>
</feature>
<gene>
    <name evidence="6" type="ORF">RJ639_034788</name>
</gene>
<evidence type="ECO:0000256" key="1">
    <source>
        <dbReference type="ARBA" id="ARBA00022614"/>
    </source>
</evidence>
<dbReference type="Gene3D" id="3.80.10.10">
    <property type="entry name" value="Ribonuclease Inhibitor"/>
    <property type="match status" value="1"/>
</dbReference>
<dbReference type="EMBL" id="JAVXUP010000171">
    <property type="protein sequence ID" value="KAK3035583.1"/>
    <property type="molecule type" value="Genomic_DNA"/>
</dbReference>
<reference evidence="6" key="1">
    <citation type="submission" date="2022-12" db="EMBL/GenBank/DDBJ databases">
        <title>Draft genome assemblies for two species of Escallonia (Escalloniales).</title>
        <authorList>
            <person name="Chanderbali A."/>
            <person name="Dervinis C."/>
            <person name="Anghel I."/>
            <person name="Soltis D."/>
            <person name="Soltis P."/>
            <person name="Zapata F."/>
        </authorList>
    </citation>
    <scope>NUCLEOTIDE SEQUENCE</scope>
    <source>
        <strain evidence="6">UCBG64.0493</strain>
        <tissue evidence="6">Leaf</tissue>
    </source>
</reference>
<dbReference type="PANTHER" id="PTHR48060:SF21">
    <property type="entry name" value="L DOMAIN-LIKE PROTEIN"/>
    <property type="match status" value="1"/>
</dbReference>
<feature type="chain" id="PRO_5041641673" description="Leucine-rich repeat-containing N-terminal plant-type domain-containing protein" evidence="4">
    <location>
        <begin position="20"/>
        <end position="148"/>
    </location>
</feature>